<name>A0A226DRW6_FOLCA</name>
<reference evidence="2 3" key="1">
    <citation type="submission" date="2015-12" db="EMBL/GenBank/DDBJ databases">
        <title>The genome of Folsomia candida.</title>
        <authorList>
            <person name="Faddeeva A."/>
            <person name="Derks M.F."/>
            <person name="Anvar Y."/>
            <person name="Smit S."/>
            <person name="Van Straalen N."/>
            <person name="Roelofs D."/>
        </authorList>
    </citation>
    <scope>NUCLEOTIDE SEQUENCE [LARGE SCALE GENOMIC DNA]</scope>
    <source>
        <strain evidence="2 3">VU population</strain>
        <tissue evidence="2">Whole body</tissue>
    </source>
</reference>
<evidence type="ECO:0000256" key="1">
    <source>
        <dbReference type="SAM" id="Phobius"/>
    </source>
</evidence>
<dbReference type="OrthoDB" id="8297494at2759"/>
<protein>
    <submittedName>
        <fullName evidence="2">Uncharacterized protein</fullName>
    </submittedName>
</protein>
<dbReference type="Proteomes" id="UP000198287">
    <property type="component" value="Unassembled WGS sequence"/>
</dbReference>
<proteinExistence type="predicted"/>
<organism evidence="2 3">
    <name type="scientific">Folsomia candida</name>
    <name type="common">Springtail</name>
    <dbReference type="NCBI Taxonomy" id="158441"/>
    <lineage>
        <taxon>Eukaryota</taxon>
        <taxon>Metazoa</taxon>
        <taxon>Ecdysozoa</taxon>
        <taxon>Arthropoda</taxon>
        <taxon>Hexapoda</taxon>
        <taxon>Collembola</taxon>
        <taxon>Entomobryomorpha</taxon>
        <taxon>Isotomoidea</taxon>
        <taxon>Isotomidae</taxon>
        <taxon>Proisotominae</taxon>
        <taxon>Folsomia</taxon>
    </lineage>
</organism>
<feature type="transmembrane region" description="Helical" evidence="1">
    <location>
        <begin position="352"/>
        <end position="371"/>
    </location>
</feature>
<feature type="transmembrane region" description="Helical" evidence="1">
    <location>
        <begin position="401"/>
        <end position="420"/>
    </location>
</feature>
<feature type="transmembrane region" description="Helical" evidence="1">
    <location>
        <begin position="118"/>
        <end position="141"/>
    </location>
</feature>
<dbReference type="EMBL" id="LNIX01000013">
    <property type="protein sequence ID" value="OXA47574.1"/>
    <property type="molecule type" value="Genomic_DNA"/>
</dbReference>
<keyword evidence="3" id="KW-1185">Reference proteome</keyword>
<gene>
    <name evidence="2" type="ORF">Fcan01_17734</name>
</gene>
<feature type="transmembrane region" description="Helical" evidence="1">
    <location>
        <begin position="196"/>
        <end position="219"/>
    </location>
</feature>
<comment type="caution">
    <text evidence="2">The sequence shown here is derived from an EMBL/GenBank/DDBJ whole genome shotgun (WGS) entry which is preliminary data.</text>
</comment>
<evidence type="ECO:0000313" key="2">
    <source>
        <dbReference type="EMBL" id="OXA47574.1"/>
    </source>
</evidence>
<feature type="transmembrane region" description="Helical" evidence="1">
    <location>
        <begin position="283"/>
        <end position="305"/>
    </location>
</feature>
<feature type="transmembrane region" description="Helical" evidence="1">
    <location>
        <begin position="440"/>
        <end position="461"/>
    </location>
</feature>
<keyword evidence="1" id="KW-0812">Transmembrane</keyword>
<dbReference type="AlphaFoldDB" id="A0A226DRW6"/>
<accession>A0A226DRW6</accession>
<sequence>MDMVKDLQLYVDSLRILGKRLVIQRNADVSFCFNGVAFGRRNFISPKIQAFLRSLAETGIQARFNYLEEANKKLKFIKKLGKEIYSRFILKLNSNFKGVTGFREIFTENEDEEAAGSLWYVLALCSVVVTLATVIFIWELGYAKANVISKMYQEEFLSLLNFHVRICQRLKCIPFEFDINSKSFVKTKSTRIIRIFKLQCTLTVIYCTALFLNLCFGPLTRSGRLQGFAIFIACLAASIPRWNYSIDIAPIQIINSFLDFEARVMSDRPNLPLTGGTRAMKTFIYFIELGTFAYPILIFLLLRFLPCTPPFLLSIVATCESSGGAEMPLSYVKTLAVQIFETWMFYHITYSGTTWVLYVLFVGIAFLLHYFQLLKREIENGSDVTACIRLYCYIQILEKSFNAFVTVALVPMIISCLPAIQISALYVCITLHGEISFPGFAIYPMFVLIAAINNILVITLASSVNISSKQVLHELTQRIVGCQGGRKALLMRKVKACGVLKIKFSSNYIDRGTPLVMQNFCINQTVSLCLVKARKFT</sequence>
<evidence type="ECO:0000313" key="3">
    <source>
        <dbReference type="Proteomes" id="UP000198287"/>
    </source>
</evidence>
<feature type="transmembrane region" description="Helical" evidence="1">
    <location>
        <begin position="225"/>
        <end position="244"/>
    </location>
</feature>
<keyword evidence="1" id="KW-1133">Transmembrane helix</keyword>
<keyword evidence="1" id="KW-0472">Membrane</keyword>